<evidence type="ECO:0000313" key="5">
    <source>
        <dbReference type="EMBL" id="TQM62531.1"/>
    </source>
</evidence>
<keyword evidence="2 5" id="KW-0012">Acyltransferase</keyword>
<dbReference type="GO" id="GO:0005886">
    <property type="term" value="C:plasma membrane"/>
    <property type="evidence" value="ECO:0007669"/>
    <property type="project" value="TreeGrafter"/>
</dbReference>
<dbReference type="RefSeq" id="WP_260439738.1">
    <property type="nucleotide sequence ID" value="NZ_VFPM01000002.1"/>
</dbReference>
<dbReference type="GO" id="GO:0003841">
    <property type="term" value="F:1-acylglycerol-3-phosphate O-acyltransferase activity"/>
    <property type="evidence" value="ECO:0007669"/>
    <property type="project" value="TreeGrafter"/>
</dbReference>
<evidence type="ECO:0000256" key="1">
    <source>
        <dbReference type="ARBA" id="ARBA00022679"/>
    </source>
</evidence>
<dbReference type="EMBL" id="VFPM01000002">
    <property type="protein sequence ID" value="TQM62531.1"/>
    <property type="molecule type" value="Genomic_DNA"/>
</dbReference>
<proteinExistence type="predicted"/>
<sequence length="265" mass="29719">MAGARRKGLPWAYRFAEILVRPWLVLLTKRDWRGAENLPREGGFVVSPNHISYADPLPFAHYMFDNGRPAYFLAKESVFRVRGVGWLLRKAGQIPVYRNSAAATDAFRAAVEGVRAGKPVAIFPEGTITRDPDLWPMRGKTGAARVALETRCPLIPVAQWGAQEILSPYGHRPSLFPRKTIRVIAGPPVDLTDLYGQPLDTKVLREATDRLMDSITTLLEQLRGGSRPVERFDPRVHGVPEIGDPLRHEDIGRTARPRSDERDRS</sequence>
<dbReference type="InterPro" id="IPR002123">
    <property type="entry name" value="Plipid/glycerol_acylTrfase"/>
</dbReference>
<reference evidence="5 6" key="1">
    <citation type="submission" date="2019-06" db="EMBL/GenBank/DDBJ databases">
        <title>Genome sequencing of plant associated microbes to promote plant fitness in Sorghum bicolor and Oryza sativa.</title>
        <authorList>
            <person name="Coleman-Derr D."/>
        </authorList>
    </citation>
    <scope>NUCLEOTIDE SEQUENCE [LARGE SCALE GENOMIC DNA]</scope>
    <source>
        <strain evidence="5 6">KV-663</strain>
    </source>
</reference>
<evidence type="ECO:0000313" key="6">
    <source>
        <dbReference type="Proteomes" id="UP000316747"/>
    </source>
</evidence>
<accession>A0A543HVW9</accession>
<dbReference type="GO" id="GO:0006654">
    <property type="term" value="P:phosphatidic acid biosynthetic process"/>
    <property type="evidence" value="ECO:0007669"/>
    <property type="project" value="TreeGrafter"/>
</dbReference>
<organism evidence="5 6">
    <name type="scientific">Humibacillus xanthopallidus</name>
    <dbReference type="NCBI Taxonomy" id="412689"/>
    <lineage>
        <taxon>Bacteria</taxon>
        <taxon>Bacillati</taxon>
        <taxon>Actinomycetota</taxon>
        <taxon>Actinomycetes</taxon>
        <taxon>Micrococcales</taxon>
        <taxon>Intrasporangiaceae</taxon>
        <taxon>Humibacillus</taxon>
    </lineage>
</organism>
<evidence type="ECO:0000259" key="4">
    <source>
        <dbReference type="SMART" id="SM00563"/>
    </source>
</evidence>
<feature type="domain" description="Phospholipid/glycerol acyltransferase" evidence="4">
    <location>
        <begin position="44"/>
        <end position="162"/>
    </location>
</feature>
<gene>
    <name evidence="5" type="ORF">FBY41_2567</name>
</gene>
<evidence type="ECO:0000256" key="2">
    <source>
        <dbReference type="ARBA" id="ARBA00023315"/>
    </source>
</evidence>
<dbReference type="CDD" id="cd07989">
    <property type="entry name" value="LPLAT_AGPAT-like"/>
    <property type="match status" value="1"/>
</dbReference>
<dbReference type="Pfam" id="PF01553">
    <property type="entry name" value="Acyltransferase"/>
    <property type="match status" value="1"/>
</dbReference>
<keyword evidence="1 5" id="KW-0808">Transferase</keyword>
<dbReference type="PANTHER" id="PTHR10434:SF55">
    <property type="entry name" value="POSSIBLE ACYLTRANSFERASE"/>
    <property type="match status" value="1"/>
</dbReference>
<evidence type="ECO:0000256" key="3">
    <source>
        <dbReference type="SAM" id="MobiDB-lite"/>
    </source>
</evidence>
<dbReference type="SMART" id="SM00563">
    <property type="entry name" value="PlsC"/>
    <property type="match status" value="1"/>
</dbReference>
<protein>
    <submittedName>
        <fullName evidence="5">1-acyl-sn-glycerol-3-phosphate acyltransferase</fullName>
    </submittedName>
</protein>
<dbReference type="AlphaFoldDB" id="A0A543HVW9"/>
<dbReference type="PANTHER" id="PTHR10434">
    <property type="entry name" value="1-ACYL-SN-GLYCEROL-3-PHOSPHATE ACYLTRANSFERASE"/>
    <property type="match status" value="1"/>
</dbReference>
<feature type="region of interest" description="Disordered" evidence="3">
    <location>
        <begin position="229"/>
        <end position="265"/>
    </location>
</feature>
<dbReference type="SUPFAM" id="SSF69593">
    <property type="entry name" value="Glycerol-3-phosphate (1)-acyltransferase"/>
    <property type="match status" value="1"/>
</dbReference>
<keyword evidence="6" id="KW-1185">Reference proteome</keyword>
<comment type="caution">
    <text evidence="5">The sequence shown here is derived from an EMBL/GenBank/DDBJ whole genome shotgun (WGS) entry which is preliminary data.</text>
</comment>
<dbReference type="Proteomes" id="UP000316747">
    <property type="component" value="Unassembled WGS sequence"/>
</dbReference>
<name>A0A543HVW9_9MICO</name>